<evidence type="ECO:0000313" key="2">
    <source>
        <dbReference type="EMBL" id="KAG0451634.1"/>
    </source>
</evidence>
<protein>
    <recommendedName>
        <fullName evidence="1">Nucleolar 27S pre-rRNA processing Urb2/Npa2 C-terminal domain-containing protein</fullName>
    </recommendedName>
</protein>
<dbReference type="EMBL" id="JADCNM010000053">
    <property type="protein sequence ID" value="KAG0451634.1"/>
    <property type="molecule type" value="Genomic_DNA"/>
</dbReference>
<gene>
    <name evidence="2" type="ORF">HPP92_026152</name>
</gene>
<dbReference type="InterPro" id="IPR052609">
    <property type="entry name" value="Ribosome_Biogenesis_Reg"/>
</dbReference>
<dbReference type="GO" id="GO:0005730">
    <property type="term" value="C:nucleolus"/>
    <property type="evidence" value="ECO:0007669"/>
    <property type="project" value="TreeGrafter"/>
</dbReference>
<dbReference type="GO" id="GO:0042254">
    <property type="term" value="P:ribosome biogenesis"/>
    <property type="evidence" value="ECO:0007669"/>
    <property type="project" value="TreeGrafter"/>
</dbReference>
<dbReference type="OrthoDB" id="160374at2759"/>
<dbReference type="Proteomes" id="UP000639772">
    <property type="component" value="Unassembled WGS sequence"/>
</dbReference>
<dbReference type="PANTHER" id="PTHR15682:SF2">
    <property type="entry name" value="UNHEALTHY RIBOSOME BIOGENESIS PROTEIN 2 HOMOLOG"/>
    <property type="match status" value="1"/>
</dbReference>
<accession>A0A835PGU2</accession>
<organism evidence="2 3">
    <name type="scientific">Vanilla planifolia</name>
    <name type="common">Vanilla</name>
    <dbReference type="NCBI Taxonomy" id="51239"/>
    <lineage>
        <taxon>Eukaryota</taxon>
        <taxon>Viridiplantae</taxon>
        <taxon>Streptophyta</taxon>
        <taxon>Embryophyta</taxon>
        <taxon>Tracheophyta</taxon>
        <taxon>Spermatophyta</taxon>
        <taxon>Magnoliopsida</taxon>
        <taxon>Liliopsida</taxon>
        <taxon>Asparagales</taxon>
        <taxon>Orchidaceae</taxon>
        <taxon>Vanilloideae</taxon>
        <taxon>Vanilleae</taxon>
        <taxon>Vanilla</taxon>
    </lineage>
</organism>
<reference evidence="2 3" key="1">
    <citation type="journal article" date="2020" name="Nat. Food">
        <title>A phased Vanilla planifolia genome enables genetic improvement of flavour and production.</title>
        <authorList>
            <person name="Hasing T."/>
            <person name="Tang H."/>
            <person name="Brym M."/>
            <person name="Khazi F."/>
            <person name="Huang T."/>
            <person name="Chambers A.H."/>
        </authorList>
    </citation>
    <scope>NUCLEOTIDE SEQUENCE [LARGE SCALE GENOMIC DNA]</scope>
    <source>
        <tissue evidence="2">Leaf</tissue>
    </source>
</reference>
<dbReference type="PANTHER" id="PTHR15682">
    <property type="entry name" value="UNHEALTHY RIBOSOME BIOGENESIS PROTEIN 2 HOMOLOG"/>
    <property type="match status" value="1"/>
</dbReference>
<feature type="domain" description="Nucleolar 27S pre-rRNA processing Urb2/Npa2 C-terminal" evidence="1">
    <location>
        <begin position="37"/>
        <end position="168"/>
    </location>
</feature>
<name>A0A835PGU2_VANPL</name>
<dbReference type="AlphaFoldDB" id="A0A835PGU2"/>
<proteinExistence type="predicted"/>
<sequence length="295" mass="33345">MLLFEGFYKLRVCLVGWNSSSFSGNKEMSPSSDKPLCVIDHQFSVELYTSCCRLMCTALKHHQGEAVHCISLLEESVSTLLCCLELVGSHVTKRHGYFSWELGEAIKCASFLRRIYEEIRHQKDTLGRYASFFLSNYVSTFSGYGPCKVGIAREVDEALRPGVYSLIDRGHPEVLLLLCYTTINGISNMKEKYDVSAKHLGIEQVGNALKKFDLTFLPKSVVKGQAITGILATHPIPMETPQIYNGRLCQGIIDLIDYKFQEISVRHQDFEDNTKNEMRSFNIYIGEKVVDLGFV</sequence>
<comment type="caution">
    <text evidence="2">The sequence shown here is derived from an EMBL/GenBank/DDBJ whole genome shotgun (WGS) entry which is preliminary data.</text>
</comment>
<evidence type="ECO:0000313" key="3">
    <source>
        <dbReference type="Proteomes" id="UP000639772"/>
    </source>
</evidence>
<evidence type="ECO:0000259" key="1">
    <source>
        <dbReference type="Pfam" id="PF10441"/>
    </source>
</evidence>
<dbReference type="InterPro" id="IPR018849">
    <property type="entry name" value="Urb2/Npa2_C"/>
</dbReference>
<dbReference type="Pfam" id="PF10441">
    <property type="entry name" value="Urb2"/>
    <property type="match status" value="1"/>
</dbReference>